<keyword evidence="1" id="KW-1133">Transmembrane helix</keyword>
<dbReference type="EMBL" id="HBUF01038085">
    <property type="protein sequence ID" value="CAG6617186.1"/>
    <property type="molecule type" value="Transcribed_RNA"/>
</dbReference>
<feature type="transmembrane region" description="Helical" evidence="1">
    <location>
        <begin position="12"/>
        <end position="33"/>
    </location>
</feature>
<keyword evidence="1" id="KW-0812">Transmembrane</keyword>
<keyword evidence="1" id="KW-0472">Membrane</keyword>
<sequence length="101" mass="11521">MLGMLCCLNCWIFSNTTRLYVPFISLVLLFFLLSRRCELVRSYSLQLIPEVSGFVSRISLLTSFPCLDSSASCLSDTSLFSVRNEFKLLESCVMKFARELV</sequence>
<organism evidence="2">
    <name type="scientific">Cacopsylla melanoneura</name>
    <dbReference type="NCBI Taxonomy" id="428564"/>
    <lineage>
        <taxon>Eukaryota</taxon>
        <taxon>Metazoa</taxon>
        <taxon>Ecdysozoa</taxon>
        <taxon>Arthropoda</taxon>
        <taxon>Hexapoda</taxon>
        <taxon>Insecta</taxon>
        <taxon>Pterygota</taxon>
        <taxon>Neoptera</taxon>
        <taxon>Paraneoptera</taxon>
        <taxon>Hemiptera</taxon>
        <taxon>Sternorrhyncha</taxon>
        <taxon>Psylloidea</taxon>
        <taxon>Psyllidae</taxon>
        <taxon>Psyllinae</taxon>
        <taxon>Cacopsylla</taxon>
    </lineage>
</organism>
<reference evidence="2" key="1">
    <citation type="submission" date="2021-05" db="EMBL/GenBank/DDBJ databases">
        <authorList>
            <person name="Alioto T."/>
            <person name="Alioto T."/>
            <person name="Gomez Garrido J."/>
        </authorList>
    </citation>
    <scope>NUCLEOTIDE SEQUENCE</scope>
</reference>
<accession>A0A8D8LY60</accession>
<dbReference type="EMBL" id="HBUF01038086">
    <property type="protein sequence ID" value="CAG6617187.1"/>
    <property type="molecule type" value="Transcribed_RNA"/>
</dbReference>
<evidence type="ECO:0000256" key="1">
    <source>
        <dbReference type="SAM" id="Phobius"/>
    </source>
</evidence>
<evidence type="ECO:0000313" key="2">
    <source>
        <dbReference type="EMBL" id="CAG6617186.1"/>
    </source>
</evidence>
<name>A0A8D8LY60_9HEMI</name>
<dbReference type="AlphaFoldDB" id="A0A8D8LY60"/>
<dbReference type="EMBL" id="HBUF01038084">
    <property type="protein sequence ID" value="CAG6617185.1"/>
    <property type="molecule type" value="Transcribed_RNA"/>
</dbReference>
<protein>
    <submittedName>
        <fullName evidence="2">Uncharacterized protein</fullName>
    </submittedName>
</protein>
<proteinExistence type="predicted"/>
<dbReference type="EMBL" id="HBUF01337518">
    <property type="protein sequence ID" value="CAG6698325.1"/>
    <property type="molecule type" value="Transcribed_RNA"/>
</dbReference>